<evidence type="ECO:0000256" key="1">
    <source>
        <dbReference type="ARBA" id="ARBA00009437"/>
    </source>
</evidence>
<dbReference type="GO" id="GO:0003700">
    <property type="term" value="F:DNA-binding transcription factor activity"/>
    <property type="evidence" value="ECO:0007669"/>
    <property type="project" value="InterPro"/>
</dbReference>
<dbReference type="Pfam" id="PF00126">
    <property type="entry name" value="HTH_1"/>
    <property type="match status" value="1"/>
</dbReference>
<evidence type="ECO:0000256" key="2">
    <source>
        <dbReference type="ARBA" id="ARBA00023015"/>
    </source>
</evidence>
<dbReference type="PANTHER" id="PTHR30126">
    <property type="entry name" value="HTH-TYPE TRANSCRIPTIONAL REGULATOR"/>
    <property type="match status" value="1"/>
</dbReference>
<dbReference type="SUPFAM" id="SSF53850">
    <property type="entry name" value="Periplasmic binding protein-like II"/>
    <property type="match status" value="1"/>
</dbReference>
<sequence length="310" mass="36236">MRIEVLEYLLAIEEAGSLSKAAERLYMTHSALSTALTQLENEIGEKIFIRSHQGAKMTEFGQAYLTLAKQILMTYQKMLDLKCNYHPVIQYNIASIATLSNNILLKAISQFQQEHHDVVISSYEVEPHEVLERIQNYNCDIGLSFIESDEVERITYLANKNDIIWEPVYKDFMCLYVNQYSSLLKKNKVCHSDLSKLTAVSINHRQFDKKKFYYINNIDERFQLSFSNQEVIKKLIAESHDGNIVAYFPKLLAYDDFYIKSGKLLPVDIEDETHEIIYYLAYKEKKKPYLKDLLEYIKNVFRMISENGVE</sequence>
<protein>
    <submittedName>
        <fullName evidence="6">DNA-binding transcriptional regulator, LysR family</fullName>
    </submittedName>
</protein>
<reference evidence="6 7" key="1">
    <citation type="submission" date="2016-10" db="EMBL/GenBank/DDBJ databases">
        <authorList>
            <person name="de Groot N.N."/>
        </authorList>
    </citation>
    <scope>NUCLEOTIDE SEQUENCE [LARGE SCALE GENOMIC DNA]</scope>
    <source>
        <strain evidence="6 7">DSM 20475</strain>
    </source>
</reference>
<keyword evidence="4" id="KW-0804">Transcription</keyword>
<dbReference type="GO" id="GO:0000976">
    <property type="term" value="F:transcription cis-regulatory region binding"/>
    <property type="evidence" value="ECO:0007669"/>
    <property type="project" value="TreeGrafter"/>
</dbReference>
<dbReference type="CDD" id="cd05466">
    <property type="entry name" value="PBP2_LTTR_substrate"/>
    <property type="match status" value="1"/>
</dbReference>
<organism evidence="6 7">
    <name type="scientific">Peptococcus niger</name>
    <dbReference type="NCBI Taxonomy" id="2741"/>
    <lineage>
        <taxon>Bacteria</taxon>
        <taxon>Bacillati</taxon>
        <taxon>Bacillota</taxon>
        <taxon>Clostridia</taxon>
        <taxon>Eubacteriales</taxon>
        <taxon>Peptococcaceae</taxon>
        <taxon>Peptococcus</taxon>
    </lineage>
</organism>
<comment type="similarity">
    <text evidence="1">Belongs to the LysR transcriptional regulatory family.</text>
</comment>
<name>A0A1G6SAY7_PEPNI</name>
<accession>A0A1G6SAY7</accession>
<dbReference type="PANTHER" id="PTHR30126:SF40">
    <property type="entry name" value="HTH-TYPE TRANSCRIPTIONAL REGULATOR GLTR"/>
    <property type="match status" value="1"/>
</dbReference>
<evidence type="ECO:0000259" key="5">
    <source>
        <dbReference type="PROSITE" id="PS50931"/>
    </source>
</evidence>
<dbReference type="Proteomes" id="UP000198995">
    <property type="component" value="Unassembled WGS sequence"/>
</dbReference>
<keyword evidence="3 6" id="KW-0238">DNA-binding</keyword>
<dbReference type="AlphaFoldDB" id="A0A1G6SAY7"/>
<dbReference type="InterPro" id="IPR000847">
    <property type="entry name" value="LysR_HTH_N"/>
</dbReference>
<dbReference type="STRING" id="2741.SAMN04489866_101276"/>
<dbReference type="InterPro" id="IPR005119">
    <property type="entry name" value="LysR_subst-bd"/>
</dbReference>
<feature type="domain" description="HTH lysR-type" evidence="5">
    <location>
        <begin position="1"/>
        <end position="58"/>
    </location>
</feature>
<keyword evidence="2" id="KW-0805">Transcription regulation</keyword>
<keyword evidence="7" id="KW-1185">Reference proteome</keyword>
<dbReference type="EMBL" id="FNAF01000001">
    <property type="protein sequence ID" value="SDD13804.1"/>
    <property type="molecule type" value="Genomic_DNA"/>
</dbReference>
<dbReference type="PROSITE" id="PS50931">
    <property type="entry name" value="HTH_LYSR"/>
    <property type="match status" value="1"/>
</dbReference>
<evidence type="ECO:0000256" key="3">
    <source>
        <dbReference type="ARBA" id="ARBA00023125"/>
    </source>
</evidence>
<gene>
    <name evidence="6" type="ORF">SAMN04489866_101276</name>
</gene>
<evidence type="ECO:0000313" key="6">
    <source>
        <dbReference type="EMBL" id="SDD13804.1"/>
    </source>
</evidence>
<dbReference type="Pfam" id="PF03466">
    <property type="entry name" value="LysR_substrate"/>
    <property type="match status" value="1"/>
</dbReference>
<proteinExistence type="inferred from homology"/>
<dbReference type="Gene3D" id="1.10.10.10">
    <property type="entry name" value="Winged helix-like DNA-binding domain superfamily/Winged helix DNA-binding domain"/>
    <property type="match status" value="1"/>
</dbReference>
<dbReference type="InterPro" id="IPR036388">
    <property type="entry name" value="WH-like_DNA-bd_sf"/>
</dbReference>
<dbReference type="InterPro" id="IPR036390">
    <property type="entry name" value="WH_DNA-bd_sf"/>
</dbReference>
<dbReference type="PRINTS" id="PR00039">
    <property type="entry name" value="HTHLYSR"/>
</dbReference>
<evidence type="ECO:0000256" key="4">
    <source>
        <dbReference type="ARBA" id="ARBA00023163"/>
    </source>
</evidence>
<evidence type="ECO:0000313" key="7">
    <source>
        <dbReference type="Proteomes" id="UP000198995"/>
    </source>
</evidence>
<dbReference type="Gene3D" id="3.40.190.290">
    <property type="match status" value="1"/>
</dbReference>
<dbReference type="SUPFAM" id="SSF46785">
    <property type="entry name" value="Winged helix' DNA-binding domain"/>
    <property type="match status" value="1"/>
</dbReference>